<accession>A0ABP6VXF2</accession>
<proteinExistence type="predicted"/>
<keyword evidence="1" id="KW-0472">Membrane</keyword>
<feature type="transmembrane region" description="Helical" evidence="1">
    <location>
        <begin position="21"/>
        <end position="45"/>
    </location>
</feature>
<dbReference type="RefSeq" id="WP_345560964.1">
    <property type="nucleotide sequence ID" value="NZ_BAABDQ010000004.1"/>
</dbReference>
<dbReference type="EMBL" id="BAABDQ010000004">
    <property type="protein sequence ID" value="GAA3542363.1"/>
    <property type="molecule type" value="Genomic_DNA"/>
</dbReference>
<feature type="transmembrane region" description="Helical" evidence="1">
    <location>
        <begin position="51"/>
        <end position="71"/>
    </location>
</feature>
<gene>
    <name evidence="2" type="ORF">GCM10022419_023130</name>
</gene>
<keyword evidence="1" id="KW-1133">Transmembrane helix</keyword>
<keyword evidence="3" id="KW-1185">Reference proteome</keyword>
<evidence type="ECO:0000256" key="1">
    <source>
        <dbReference type="SAM" id="Phobius"/>
    </source>
</evidence>
<evidence type="ECO:0008006" key="4">
    <source>
        <dbReference type="Google" id="ProtNLM"/>
    </source>
</evidence>
<keyword evidence="1" id="KW-0812">Transmembrane</keyword>
<evidence type="ECO:0000313" key="2">
    <source>
        <dbReference type="EMBL" id="GAA3542363.1"/>
    </source>
</evidence>
<comment type="caution">
    <text evidence="2">The sequence shown here is derived from an EMBL/GenBank/DDBJ whole genome shotgun (WGS) entry which is preliminary data.</text>
</comment>
<sequence>MSETYRIEAMPRTVLATRICMWIQAVLGFQQAGTFLVLMALGVRLDDGEGVALYSTALPLATVLLVGFLSTRVPSRRGWVRAAVLVVELLLIPLEIWEVLYGASLGNVVGLLLAAVVFVQLCRPSSGKWFDR</sequence>
<dbReference type="Proteomes" id="UP001500630">
    <property type="component" value="Unassembled WGS sequence"/>
</dbReference>
<evidence type="ECO:0000313" key="3">
    <source>
        <dbReference type="Proteomes" id="UP001500630"/>
    </source>
</evidence>
<feature type="transmembrane region" description="Helical" evidence="1">
    <location>
        <begin position="78"/>
        <end position="94"/>
    </location>
</feature>
<reference evidence="3" key="1">
    <citation type="journal article" date="2019" name="Int. J. Syst. Evol. Microbiol.">
        <title>The Global Catalogue of Microorganisms (GCM) 10K type strain sequencing project: providing services to taxonomists for standard genome sequencing and annotation.</title>
        <authorList>
            <consortium name="The Broad Institute Genomics Platform"/>
            <consortium name="The Broad Institute Genome Sequencing Center for Infectious Disease"/>
            <person name="Wu L."/>
            <person name="Ma J."/>
        </authorList>
    </citation>
    <scope>NUCLEOTIDE SEQUENCE [LARGE SCALE GENOMIC DNA]</scope>
    <source>
        <strain evidence="3">JCM 17326</strain>
    </source>
</reference>
<feature type="transmembrane region" description="Helical" evidence="1">
    <location>
        <begin position="100"/>
        <end position="122"/>
    </location>
</feature>
<organism evidence="2 3">
    <name type="scientific">Nonomuraea rosea</name>
    <dbReference type="NCBI Taxonomy" id="638574"/>
    <lineage>
        <taxon>Bacteria</taxon>
        <taxon>Bacillati</taxon>
        <taxon>Actinomycetota</taxon>
        <taxon>Actinomycetes</taxon>
        <taxon>Streptosporangiales</taxon>
        <taxon>Streptosporangiaceae</taxon>
        <taxon>Nonomuraea</taxon>
    </lineage>
</organism>
<name>A0ABP6VXF2_9ACTN</name>
<protein>
    <recommendedName>
        <fullName evidence="4">Integral membrane protein</fullName>
    </recommendedName>
</protein>